<accession>A0A804J5E2</accession>
<dbReference type="EnsemblPlants" id="Ma05_t17100.1">
    <property type="protein sequence ID" value="Ma05_p17100.1"/>
    <property type="gene ID" value="Ma05_g17100"/>
</dbReference>
<dbReference type="Gramene" id="Ma05_t17100.1">
    <property type="protein sequence ID" value="Ma05_p17100.1"/>
    <property type="gene ID" value="Ma05_g17100"/>
</dbReference>
<reference evidence="1" key="1">
    <citation type="submission" date="2021-05" db="UniProtKB">
        <authorList>
            <consortium name="EnsemblPlants"/>
        </authorList>
    </citation>
    <scope>IDENTIFICATION</scope>
    <source>
        <strain evidence="1">subsp. malaccensis</strain>
    </source>
</reference>
<dbReference type="InParanoid" id="A0A804J5E2"/>
<keyword evidence="2" id="KW-1185">Reference proteome</keyword>
<name>A0A804J5E2_MUSAM</name>
<organism evidence="1 2">
    <name type="scientific">Musa acuminata subsp. malaccensis</name>
    <name type="common">Wild banana</name>
    <name type="synonym">Musa malaccensis</name>
    <dbReference type="NCBI Taxonomy" id="214687"/>
    <lineage>
        <taxon>Eukaryota</taxon>
        <taxon>Viridiplantae</taxon>
        <taxon>Streptophyta</taxon>
        <taxon>Embryophyta</taxon>
        <taxon>Tracheophyta</taxon>
        <taxon>Spermatophyta</taxon>
        <taxon>Magnoliopsida</taxon>
        <taxon>Liliopsida</taxon>
        <taxon>Zingiberales</taxon>
        <taxon>Musaceae</taxon>
        <taxon>Musa</taxon>
    </lineage>
</organism>
<proteinExistence type="predicted"/>
<dbReference type="Proteomes" id="UP000012960">
    <property type="component" value="Unplaced"/>
</dbReference>
<sequence>MGDYQNEIYCDILPIDVAHILLGQPWLYNVDITNHGRENTCLSIQRQLSRDQ</sequence>
<evidence type="ECO:0000313" key="1">
    <source>
        <dbReference type="EnsemblPlants" id="Ma05_p17100.1"/>
    </source>
</evidence>
<dbReference type="AlphaFoldDB" id="A0A804J5E2"/>
<evidence type="ECO:0000313" key="2">
    <source>
        <dbReference type="Proteomes" id="UP000012960"/>
    </source>
</evidence>
<protein>
    <submittedName>
        <fullName evidence="1">Uncharacterized protein</fullName>
    </submittedName>
</protein>